<feature type="region of interest" description="Disordered" evidence="5">
    <location>
        <begin position="438"/>
        <end position="457"/>
    </location>
</feature>
<keyword evidence="3" id="KW-0418">Kinase</keyword>
<dbReference type="EMBL" id="ANAH02000014">
    <property type="protein sequence ID" value="EPX59979.1"/>
    <property type="molecule type" value="Genomic_DNA"/>
</dbReference>
<dbReference type="InterPro" id="IPR008271">
    <property type="entry name" value="Ser/Thr_kinase_AS"/>
</dbReference>
<evidence type="ECO:0000256" key="6">
    <source>
        <dbReference type="SAM" id="Phobius"/>
    </source>
</evidence>
<evidence type="ECO:0000256" key="5">
    <source>
        <dbReference type="SAM" id="MobiDB-lite"/>
    </source>
</evidence>
<dbReference type="PROSITE" id="PS50011">
    <property type="entry name" value="PROTEIN_KINASE_DOM"/>
    <property type="match status" value="1"/>
</dbReference>
<keyword evidence="6" id="KW-0812">Transmembrane</keyword>
<reference evidence="8" key="1">
    <citation type="submission" date="2013-05" db="EMBL/GenBank/DDBJ databases">
        <title>Genome assembly of Cystobacter fuscus DSM 2262.</title>
        <authorList>
            <person name="Sharma G."/>
            <person name="Khatri I."/>
            <person name="Kaur C."/>
            <person name="Mayilraj S."/>
            <person name="Subramanian S."/>
        </authorList>
    </citation>
    <scope>NUCLEOTIDE SEQUENCE [LARGE SCALE GENOMIC DNA]</scope>
    <source>
        <strain evidence="8">DSM 2262</strain>
    </source>
</reference>
<dbReference type="Pfam" id="PF00069">
    <property type="entry name" value="Pkinase"/>
    <property type="match status" value="1"/>
</dbReference>
<dbReference type="InterPro" id="IPR011009">
    <property type="entry name" value="Kinase-like_dom_sf"/>
</dbReference>
<feature type="domain" description="Protein kinase" evidence="7">
    <location>
        <begin position="20"/>
        <end position="308"/>
    </location>
</feature>
<comment type="caution">
    <text evidence="8">The sequence shown here is derived from an EMBL/GenBank/DDBJ whole genome shotgun (WGS) entry which is preliminary data.</text>
</comment>
<gene>
    <name evidence="8" type="ORF">D187_002065</name>
</gene>
<dbReference type="PANTHER" id="PTHR43289:SF6">
    <property type="entry name" value="SERINE_THREONINE-PROTEIN KINASE NEKL-3"/>
    <property type="match status" value="1"/>
</dbReference>
<dbReference type="PANTHER" id="PTHR43289">
    <property type="entry name" value="MITOGEN-ACTIVATED PROTEIN KINASE KINASE KINASE 20-RELATED"/>
    <property type="match status" value="1"/>
</dbReference>
<dbReference type="eggNOG" id="COG0515">
    <property type="taxonomic scope" value="Bacteria"/>
</dbReference>
<dbReference type="CDD" id="cd14014">
    <property type="entry name" value="STKc_PknB_like"/>
    <property type="match status" value="1"/>
</dbReference>
<dbReference type="PROSITE" id="PS00108">
    <property type="entry name" value="PROTEIN_KINASE_ST"/>
    <property type="match status" value="1"/>
</dbReference>
<keyword evidence="6" id="KW-1133">Transmembrane helix</keyword>
<evidence type="ECO:0000256" key="1">
    <source>
        <dbReference type="ARBA" id="ARBA00022679"/>
    </source>
</evidence>
<accession>S9QF71</accession>
<sequence>MTTHALHPDQLKPGDMVGPWLITQVLGRGGSSRVFKVERDGQPYSMKVALRPLSDSRAHLFEDKYPEEAYVEEKNTYRRLAREAAALFTYSSHPNLLRVYGVDFWPSPSTGYPFLVTDYVDGDTWHEWRWRTPPHALRLVRTFSDVVRTVGALHARGVYHRDLKAENILIRRADGRPFLIDFGTARLPGALTQTMGLPEGVLHLLPPELLAYARTEAWKRGQPFQGGASADLYALGVLLYQALTDLHPFNPELPDKELVAAIATVPPMAPHLLNPLAPRALSDIAMKLLEKRPEDRYPSTQALLQALEEAAEKGSSSPAWKVPLFPAEEGLEDPPPQEEEERVPSPGWPEPEPEGPQEVQPPGEDKGPQPQAASAAQGAPPPSPEEPAQQEPPAAADPPRRAWGSRLLFGMVGLSVLGLALGLVLATLAPPPAALPPGLGRSAKGSPPMSTTSPRSSSSSLLAAWLCATAGLGCPAVQVKPPESADCPQEATEAMEALELRTGSRLEAIIDINQPGEFGEAGVYQDGPVISRITRGDDSNLPEGTLLHGQLWTGPSIDEVWGEEKRPAVMGRYTQAVLPDGRKYPVCIVLGDRDGRIAGEEGSKPGAFILSRNVPVSAVWRWP</sequence>
<keyword evidence="4" id="KW-0067">ATP-binding</keyword>
<dbReference type="Proteomes" id="UP000011682">
    <property type="component" value="Unassembled WGS sequence"/>
</dbReference>
<keyword evidence="2" id="KW-0547">Nucleotide-binding</keyword>
<evidence type="ECO:0000313" key="9">
    <source>
        <dbReference type="Proteomes" id="UP000011682"/>
    </source>
</evidence>
<dbReference type="GO" id="GO:0004674">
    <property type="term" value="F:protein serine/threonine kinase activity"/>
    <property type="evidence" value="ECO:0007669"/>
    <property type="project" value="TreeGrafter"/>
</dbReference>
<dbReference type="Gene3D" id="3.30.200.20">
    <property type="entry name" value="Phosphorylase Kinase, domain 1"/>
    <property type="match status" value="1"/>
</dbReference>
<dbReference type="AlphaFoldDB" id="S9QF71"/>
<keyword evidence="1" id="KW-0808">Transferase</keyword>
<evidence type="ECO:0000256" key="4">
    <source>
        <dbReference type="ARBA" id="ARBA00022840"/>
    </source>
</evidence>
<dbReference type="SUPFAM" id="SSF56112">
    <property type="entry name" value="Protein kinase-like (PK-like)"/>
    <property type="match status" value="1"/>
</dbReference>
<keyword evidence="6" id="KW-0472">Membrane</keyword>
<evidence type="ECO:0000256" key="2">
    <source>
        <dbReference type="ARBA" id="ARBA00022741"/>
    </source>
</evidence>
<name>S9QF71_CYSF2</name>
<feature type="compositionally biased region" description="Acidic residues" evidence="5">
    <location>
        <begin position="329"/>
        <end position="341"/>
    </location>
</feature>
<dbReference type="GO" id="GO:0005524">
    <property type="term" value="F:ATP binding"/>
    <property type="evidence" value="ECO:0007669"/>
    <property type="project" value="UniProtKB-KW"/>
</dbReference>
<dbReference type="Gene3D" id="1.10.510.10">
    <property type="entry name" value="Transferase(Phosphotransferase) domain 1"/>
    <property type="match status" value="1"/>
</dbReference>
<feature type="transmembrane region" description="Helical" evidence="6">
    <location>
        <begin position="407"/>
        <end position="429"/>
    </location>
</feature>
<feature type="compositionally biased region" description="Low complexity" evidence="5">
    <location>
        <begin position="356"/>
        <end position="378"/>
    </location>
</feature>
<keyword evidence="9" id="KW-1185">Reference proteome</keyword>
<dbReference type="RefSeq" id="WP_002623896.1">
    <property type="nucleotide sequence ID" value="NZ_ANAH02000014.1"/>
</dbReference>
<organism evidence="8 9">
    <name type="scientific">Cystobacter fuscus (strain ATCC 25194 / DSM 2262 / NBRC 100088 / M29)</name>
    <dbReference type="NCBI Taxonomy" id="1242864"/>
    <lineage>
        <taxon>Bacteria</taxon>
        <taxon>Pseudomonadati</taxon>
        <taxon>Myxococcota</taxon>
        <taxon>Myxococcia</taxon>
        <taxon>Myxococcales</taxon>
        <taxon>Cystobacterineae</taxon>
        <taxon>Archangiaceae</taxon>
        <taxon>Cystobacter</taxon>
    </lineage>
</organism>
<dbReference type="OrthoDB" id="5492792at2"/>
<evidence type="ECO:0000256" key="3">
    <source>
        <dbReference type="ARBA" id="ARBA00022777"/>
    </source>
</evidence>
<dbReference type="SMART" id="SM00220">
    <property type="entry name" value="S_TKc"/>
    <property type="match status" value="1"/>
</dbReference>
<evidence type="ECO:0000259" key="7">
    <source>
        <dbReference type="PROSITE" id="PS50011"/>
    </source>
</evidence>
<dbReference type="InterPro" id="IPR000719">
    <property type="entry name" value="Prot_kinase_dom"/>
</dbReference>
<proteinExistence type="predicted"/>
<protein>
    <recommendedName>
        <fullName evidence="7">Protein kinase domain-containing protein</fullName>
    </recommendedName>
</protein>
<evidence type="ECO:0000313" key="8">
    <source>
        <dbReference type="EMBL" id="EPX59979.1"/>
    </source>
</evidence>
<feature type="region of interest" description="Disordered" evidence="5">
    <location>
        <begin position="326"/>
        <end position="399"/>
    </location>
</feature>